<keyword evidence="3 6" id="KW-0813">Transport</keyword>
<dbReference type="GO" id="GO:0005737">
    <property type="term" value="C:cytoplasm"/>
    <property type="evidence" value="ECO:0007669"/>
    <property type="project" value="UniProtKB-ARBA"/>
</dbReference>
<evidence type="ECO:0000256" key="3">
    <source>
        <dbReference type="ARBA" id="ARBA00022448"/>
    </source>
</evidence>
<keyword evidence="4 6" id="KW-0653">Protein transport</keyword>
<evidence type="ECO:0000256" key="2">
    <source>
        <dbReference type="ARBA" id="ARBA00006972"/>
    </source>
</evidence>
<dbReference type="RefSeq" id="XP_067802645.1">
    <property type="nucleotide sequence ID" value="XM_067947423.1"/>
</dbReference>
<dbReference type="PIRSF" id="PIRSF015588">
    <property type="entry name" value="AP_complex_sigma"/>
    <property type="match status" value="1"/>
</dbReference>
<proteinExistence type="inferred from homology"/>
<dbReference type="GeneID" id="94336694"/>
<organism evidence="8 9">
    <name type="scientific">Babesia duncani</name>
    <dbReference type="NCBI Taxonomy" id="323732"/>
    <lineage>
        <taxon>Eukaryota</taxon>
        <taxon>Sar</taxon>
        <taxon>Alveolata</taxon>
        <taxon>Apicomplexa</taxon>
        <taxon>Aconoidasida</taxon>
        <taxon>Piroplasmida</taxon>
        <taxon>Babesiidae</taxon>
        <taxon>Babesia</taxon>
    </lineage>
</organism>
<dbReference type="InterPro" id="IPR022775">
    <property type="entry name" value="AP_mu_sigma_su"/>
</dbReference>
<dbReference type="AlphaFoldDB" id="A0AAD9PJ76"/>
<evidence type="ECO:0000313" key="9">
    <source>
        <dbReference type="Proteomes" id="UP001214638"/>
    </source>
</evidence>
<dbReference type="InterPro" id="IPR011012">
    <property type="entry name" value="Longin-like_dom_sf"/>
</dbReference>
<dbReference type="PANTHER" id="PTHR11753">
    <property type="entry name" value="ADAPTOR COMPLEXES SMALL SUBUNIT FAMILY"/>
    <property type="match status" value="1"/>
</dbReference>
<gene>
    <name evidence="8" type="ORF">BdWA1_002396</name>
</gene>
<feature type="domain" description="AP complex mu/sigma subunit" evidence="7">
    <location>
        <begin position="1"/>
        <end position="135"/>
    </location>
</feature>
<evidence type="ECO:0000256" key="6">
    <source>
        <dbReference type="PIRNR" id="PIRNR015588"/>
    </source>
</evidence>
<dbReference type="InterPro" id="IPR016635">
    <property type="entry name" value="AP_complex_ssu"/>
</dbReference>
<dbReference type="Gene3D" id="3.30.450.60">
    <property type="match status" value="1"/>
</dbReference>
<protein>
    <recommendedName>
        <fullName evidence="6">AP complex subunit sigma</fullName>
    </recommendedName>
</protein>
<evidence type="ECO:0000259" key="7">
    <source>
        <dbReference type="Pfam" id="PF01217"/>
    </source>
</evidence>
<comment type="subcellular location">
    <subcellularLocation>
        <location evidence="1">Endomembrane system</location>
    </subcellularLocation>
</comment>
<dbReference type="Proteomes" id="UP001214638">
    <property type="component" value="Unassembled WGS sequence"/>
</dbReference>
<dbReference type="EMBL" id="JALLKP010000003">
    <property type="protein sequence ID" value="KAK2195802.1"/>
    <property type="molecule type" value="Genomic_DNA"/>
</dbReference>
<accession>A0AAD9PJ76</accession>
<evidence type="ECO:0000313" key="8">
    <source>
        <dbReference type="EMBL" id="KAK2195802.1"/>
    </source>
</evidence>
<name>A0AAD9PJ76_9APIC</name>
<evidence type="ECO:0000256" key="1">
    <source>
        <dbReference type="ARBA" id="ARBA00004308"/>
    </source>
</evidence>
<evidence type="ECO:0000256" key="4">
    <source>
        <dbReference type="ARBA" id="ARBA00022927"/>
    </source>
</evidence>
<evidence type="ECO:0000256" key="5">
    <source>
        <dbReference type="ARBA" id="ARBA00023136"/>
    </source>
</evidence>
<dbReference type="FunFam" id="3.30.450.60:FF:000010">
    <property type="entry name" value="AP complex subunit sigma"/>
    <property type="match status" value="1"/>
</dbReference>
<dbReference type="GO" id="GO:0012505">
    <property type="term" value="C:endomembrane system"/>
    <property type="evidence" value="ECO:0007669"/>
    <property type="project" value="UniProtKB-SubCell"/>
</dbReference>
<keyword evidence="5 6" id="KW-0472">Membrane</keyword>
<reference evidence="8" key="1">
    <citation type="journal article" date="2023" name="Nat. Microbiol.">
        <title>Babesia duncani multi-omics identifies virulence factors and drug targets.</title>
        <authorList>
            <person name="Singh P."/>
            <person name="Lonardi S."/>
            <person name="Liang Q."/>
            <person name="Vydyam P."/>
            <person name="Khabirova E."/>
            <person name="Fang T."/>
            <person name="Gihaz S."/>
            <person name="Thekkiniath J."/>
            <person name="Munshi M."/>
            <person name="Abel S."/>
            <person name="Ciampossin L."/>
            <person name="Batugedara G."/>
            <person name="Gupta M."/>
            <person name="Lu X.M."/>
            <person name="Lenz T."/>
            <person name="Chakravarty S."/>
            <person name="Cornillot E."/>
            <person name="Hu Y."/>
            <person name="Ma W."/>
            <person name="Gonzalez L.M."/>
            <person name="Sanchez S."/>
            <person name="Estrada K."/>
            <person name="Sanchez-Flores A."/>
            <person name="Montero E."/>
            <person name="Harb O.S."/>
            <person name="Le Roch K.G."/>
            <person name="Mamoun C.B."/>
        </authorList>
    </citation>
    <scope>NUCLEOTIDE SEQUENCE</scope>
    <source>
        <strain evidence="8">WA1</strain>
    </source>
</reference>
<keyword evidence="9" id="KW-1185">Reference proteome</keyword>
<dbReference type="Pfam" id="PF01217">
    <property type="entry name" value="Clat_adaptor_s"/>
    <property type="match status" value="1"/>
</dbReference>
<dbReference type="KEGG" id="bdw:94336694"/>
<sequence>MIRFLLMINKQGQTRLSKYYVQKDNHEKVALEAELIRKCLCRQEGQSSILHIRENKIVYRRYASLFIIIGATEDENELGLLEFIQNLVETLDKYYDSVCELDIMYNLERTHYIINEMIINGCIVDTNRSNALYPLFLHDNASKF</sequence>
<dbReference type="GO" id="GO:0006886">
    <property type="term" value="P:intracellular protein transport"/>
    <property type="evidence" value="ECO:0007669"/>
    <property type="project" value="UniProtKB-UniRule"/>
</dbReference>
<comment type="similarity">
    <text evidence="2 6">Belongs to the adaptor complexes small subunit family.</text>
</comment>
<comment type="caution">
    <text evidence="8">The sequence shown here is derived from an EMBL/GenBank/DDBJ whole genome shotgun (WGS) entry which is preliminary data.</text>
</comment>
<dbReference type="SUPFAM" id="SSF64356">
    <property type="entry name" value="SNARE-like"/>
    <property type="match status" value="1"/>
</dbReference>